<evidence type="ECO:0000256" key="4">
    <source>
        <dbReference type="ARBA" id="ARBA00022692"/>
    </source>
</evidence>
<evidence type="ECO:0000313" key="10">
    <source>
        <dbReference type="Proteomes" id="UP000001072"/>
    </source>
</evidence>
<dbReference type="InterPro" id="IPR037185">
    <property type="entry name" value="EmrE-like"/>
</dbReference>
<dbReference type="SUPFAM" id="SSF103481">
    <property type="entry name" value="Multidrug resistance efflux transporter EmrE"/>
    <property type="match status" value="1"/>
</dbReference>
<evidence type="ECO:0008006" key="11">
    <source>
        <dbReference type="Google" id="ProtNLM"/>
    </source>
</evidence>
<dbReference type="GO" id="GO:0016020">
    <property type="term" value="C:membrane"/>
    <property type="evidence" value="ECO:0007669"/>
    <property type="project" value="UniProtKB-SubCell"/>
</dbReference>
<feature type="transmembrane region" description="Helical" evidence="8">
    <location>
        <begin position="262"/>
        <end position="281"/>
    </location>
</feature>
<dbReference type="InterPro" id="IPR013657">
    <property type="entry name" value="SCL35B1-4/HUT1"/>
</dbReference>
<dbReference type="InterPro" id="IPR012404">
    <property type="entry name" value="UCP036436"/>
</dbReference>
<dbReference type="PIRSF" id="PIRSF036436">
    <property type="entry name" value="UCP036436"/>
    <property type="match status" value="1"/>
</dbReference>
<sequence length="451" mass="50404">MSTQFATVTLIVGMLATGCSNSLWSKFQDKQCVENCQNPDPSTHQHFEQPVWQTLNMFAGESLCLIAFYLIKYTFKASKPISLHDYQPIPRHSEESQPRGSEDHPIISDSLIQPIHLNSDDPSNNDQTPLAVHGPTPNPIVTSLEPNQLTVMSSQPETFQLIGIQKMIFWLPTIFDICGTTLMNVGLLFVPVSVFQMIRGALPLWVAFFSVIFLKRTFKAHKWLSLLIITFGVALVGFAGSLQSKEKTEMKSLGADDGTKTVLGIFLIFFAQVFSASQFVVEEKIMTKYEVPPLEAVGLEGIFGLFTTVIAIPVLHIFIGSKPAGRKGYFDANEGFHQIISNSQILWSSLAIAISISMFNFCGLAVTKHISATVRSVIDTCRSIGIWMVSIGLGWEVFNGLQLLGFLILILGTFLFNEIWVYPIWFLNFLETVFGFELDAPQHHQRDQRLD</sequence>
<feature type="transmembrane region" description="Helical" evidence="8">
    <location>
        <begin position="196"/>
        <end position="214"/>
    </location>
</feature>
<dbReference type="Pfam" id="PF08449">
    <property type="entry name" value="UAA"/>
    <property type="match status" value="1"/>
</dbReference>
<feature type="transmembrane region" description="Helical" evidence="8">
    <location>
        <begin position="345"/>
        <end position="366"/>
    </location>
</feature>
<feature type="transmembrane region" description="Helical" evidence="8">
    <location>
        <begin position="168"/>
        <end position="190"/>
    </location>
</feature>
<organism evidence="10">
    <name type="scientific">Melampsora larici-populina (strain 98AG31 / pathotype 3-4-7)</name>
    <name type="common">Poplar leaf rust fungus</name>
    <dbReference type="NCBI Taxonomy" id="747676"/>
    <lineage>
        <taxon>Eukaryota</taxon>
        <taxon>Fungi</taxon>
        <taxon>Dikarya</taxon>
        <taxon>Basidiomycota</taxon>
        <taxon>Pucciniomycotina</taxon>
        <taxon>Pucciniomycetes</taxon>
        <taxon>Pucciniales</taxon>
        <taxon>Melampsoraceae</taxon>
        <taxon>Melampsora</taxon>
    </lineage>
</organism>
<dbReference type="GeneID" id="18928540"/>
<evidence type="ECO:0000256" key="5">
    <source>
        <dbReference type="ARBA" id="ARBA00022989"/>
    </source>
</evidence>
<evidence type="ECO:0000256" key="7">
    <source>
        <dbReference type="SAM" id="MobiDB-lite"/>
    </source>
</evidence>
<evidence type="ECO:0000256" key="1">
    <source>
        <dbReference type="ARBA" id="ARBA00004141"/>
    </source>
</evidence>
<keyword evidence="6 8" id="KW-0472">Membrane</keyword>
<accession>F4RP83</accession>
<feature type="transmembrane region" description="Helical" evidence="8">
    <location>
        <begin position="223"/>
        <end position="242"/>
    </location>
</feature>
<dbReference type="FunCoup" id="F4RP83">
    <property type="interactions" value="101"/>
</dbReference>
<dbReference type="OrthoDB" id="408493at2759"/>
<dbReference type="PANTHER" id="PTHR13146:SF0">
    <property type="entry name" value="SOLUTE CARRIER FAMILY 35 MEMBER F6"/>
    <property type="match status" value="1"/>
</dbReference>
<dbReference type="PANTHER" id="PTHR13146">
    <property type="match status" value="1"/>
</dbReference>
<feature type="transmembrane region" description="Helical" evidence="8">
    <location>
        <begin position="302"/>
        <end position="319"/>
    </location>
</feature>
<evidence type="ECO:0000256" key="3">
    <source>
        <dbReference type="ARBA" id="ARBA00022597"/>
    </source>
</evidence>
<evidence type="ECO:0000256" key="6">
    <source>
        <dbReference type="ARBA" id="ARBA00023136"/>
    </source>
</evidence>
<dbReference type="RefSeq" id="XP_007410952.1">
    <property type="nucleotide sequence ID" value="XM_007410890.1"/>
</dbReference>
<dbReference type="AlphaFoldDB" id="F4RP83"/>
<dbReference type="InParanoid" id="F4RP83"/>
<dbReference type="GO" id="GO:0055085">
    <property type="term" value="P:transmembrane transport"/>
    <property type="evidence" value="ECO:0007669"/>
    <property type="project" value="InterPro"/>
</dbReference>
<evidence type="ECO:0000256" key="8">
    <source>
        <dbReference type="SAM" id="Phobius"/>
    </source>
</evidence>
<dbReference type="EMBL" id="GL883111">
    <property type="protein sequence ID" value="EGG05896.1"/>
    <property type="molecule type" value="Genomic_DNA"/>
</dbReference>
<reference evidence="10" key="1">
    <citation type="journal article" date="2011" name="Proc. Natl. Acad. Sci. U.S.A.">
        <title>Obligate biotrophy features unraveled by the genomic analysis of rust fungi.</title>
        <authorList>
            <person name="Duplessis S."/>
            <person name="Cuomo C.A."/>
            <person name="Lin Y.-C."/>
            <person name="Aerts A."/>
            <person name="Tisserant E."/>
            <person name="Veneault-Fourrey C."/>
            <person name="Joly D.L."/>
            <person name="Hacquard S."/>
            <person name="Amselem J."/>
            <person name="Cantarel B.L."/>
            <person name="Chiu R."/>
            <person name="Coutinho P.M."/>
            <person name="Feau N."/>
            <person name="Field M."/>
            <person name="Frey P."/>
            <person name="Gelhaye E."/>
            <person name="Goldberg J."/>
            <person name="Grabherr M.G."/>
            <person name="Kodira C.D."/>
            <person name="Kohler A."/>
            <person name="Kuees U."/>
            <person name="Lindquist E.A."/>
            <person name="Lucas S.M."/>
            <person name="Mago R."/>
            <person name="Mauceli E."/>
            <person name="Morin E."/>
            <person name="Murat C."/>
            <person name="Pangilinan J.L."/>
            <person name="Park R."/>
            <person name="Pearson M."/>
            <person name="Quesneville H."/>
            <person name="Rouhier N."/>
            <person name="Sakthikumar S."/>
            <person name="Salamov A.A."/>
            <person name="Schmutz J."/>
            <person name="Selles B."/>
            <person name="Shapiro H."/>
            <person name="Tanguay P."/>
            <person name="Tuskan G.A."/>
            <person name="Henrissat B."/>
            <person name="Van de Peer Y."/>
            <person name="Rouze P."/>
            <person name="Ellis J.G."/>
            <person name="Dodds P.N."/>
            <person name="Schein J.E."/>
            <person name="Zhong S."/>
            <person name="Hamelin R.C."/>
            <person name="Grigoriev I.V."/>
            <person name="Szabo L.J."/>
            <person name="Martin F."/>
        </authorList>
    </citation>
    <scope>NUCLEOTIDE SEQUENCE [LARGE SCALE GENOMIC DNA]</scope>
    <source>
        <strain evidence="10">98AG31 / pathotype 3-4-7</strain>
    </source>
</reference>
<dbReference type="eggNOG" id="KOG3912">
    <property type="taxonomic scope" value="Eukaryota"/>
</dbReference>
<evidence type="ECO:0000313" key="9">
    <source>
        <dbReference type="EMBL" id="EGG05896.1"/>
    </source>
</evidence>
<dbReference type="STRING" id="747676.F4RP83"/>
<keyword evidence="4 8" id="KW-0812">Transmembrane</keyword>
<dbReference type="HOGENOM" id="CLU_025028_3_1_1"/>
<gene>
    <name evidence="9" type="ORF">MELLADRAFT_48630</name>
</gene>
<comment type="subcellular location">
    <subcellularLocation>
        <location evidence="1">Membrane</location>
        <topology evidence="1">Multi-pass membrane protein</topology>
    </subcellularLocation>
</comment>
<evidence type="ECO:0000256" key="2">
    <source>
        <dbReference type="ARBA" id="ARBA00022448"/>
    </source>
</evidence>
<proteinExistence type="predicted"/>
<keyword evidence="2" id="KW-0813">Transport</keyword>
<keyword evidence="3" id="KW-0762">Sugar transport</keyword>
<keyword evidence="10" id="KW-1185">Reference proteome</keyword>
<name>F4RP83_MELLP</name>
<protein>
    <recommendedName>
        <fullName evidence="11">Integral membrane protein</fullName>
    </recommendedName>
</protein>
<feature type="region of interest" description="Disordered" evidence="7">
    <location>
        <begin position="117"/>
        <end position="137"/>
    </location>
</feature>
<dbReference type="VEuPathDB" id="FungiDB:MELLADRAFT_48630"/>
<keyword evidence="5 8" id="KW-1133">Transmembrane helix</keyword>
<dbReference type="KEGG" id="mlr:MELLADRAFT_48630"/>
<dbReference type="Proteomes" id="UP000001072">
    <property type="component" value="Unassembled WGS sequence"/>
</dbReference>